<dbReference type="KEGG" id="epa:110238696"/>
<dbReference type="PANTHER" id="PTHR21301">
    <property type="entry name" value="REVERSE TRANSCRIPTASE"/>
    <property type="match status" value="1"/>
</dbReference>
<dbReference type="EnsemblMetazoa" id="XM_021044380.1">
    <property type="protein sequence ID" value="XP_020900039.1"/>
    <property type="gene ID" value="LOC110238696"/>
</dbReference>
<dbReference type="PROSITE" id="PS50878">
    <property type="entry name" value="RT_POL"/>
    <property type="match status" value="1"/>
</dbReference>
<organism evidence="2 3">
    <name type="scientific">Exaiptasia diaphana</name>
    <name type="common">Tropical sea anemone</name>
    <name type="synonym">Aiptasia pulchella</name>
    <dbReference type="NCBI Taxonomy" id="2652724"/>
    <lineage>
        <taxon>Eukaryota</taxon>
        <taxon>Metazoa</taxon>
        <taxon>Cnidaria</taxon>
        <taxon>Anthozoa</taxon>
        <taxon>Hexacorallia</taxon>
        <taxon>Actiniaria</taxon>
        <taxon>Aiptasiidae</taxon>
        <taxon>Exaiptasia</taxon>
    </lineage>
</organism>
<keyword evidence="3" id="KW-1185">Reference proteome</keyword>
<name>A0A913X768_EXADI</name>
<feature type="domain" description="Reverse transcriptase" evidence="1">
    <location>
        <begin position="1"/>
        <end position="152"/>
    </location>
</feature>
<dbReference type="Proteomes" id="UP000887567">
    <property type="component" value="Unplaced"/>
</dbReference>
<dbReference type="InterPro" id="IPR000477">
    <property type="entry name" value="RT_dom"/>
</dbReference>
<dbReference type="AlphaFoldDB" id="A0A913X768"/>
<protein>
    <recommendedName>
        <fullName evidence="1">Reverse transcriptase domain-containing protein</fullName>
    </recommendedName>
</protein>
<evidence type="ECO:0000313" key="2">
    <source>
        <dbReference type="EnsemblMetazoa" id="XP_020900039.1"/>
    </source>
</evidence>
<dbReference type="GeneID" id="110238696"/>
<dbReference type="PANTHER" id="PTHR21301:SF10">
    <property type="entry name" value="REVERSE TRANSCRIPTASE DOMAIN-CONTAINING PROTEIN"/>
    <property type="match status" value="1"/>
</dbReference>
<dbReference type="Pfam" id="PF00078">
    <property type="entry name" value="RVT_1"/>
    <property type="match status" value="1"/>
</dbReference>
<accession>A0A913X768</accession>
<dbReference type="RefSeq" id="XP_020900039.1">
    <property type="nucleotide sequence ID" value="XM_021044380.1"/>
</dbReference>
<dbReference type="OrthoDB" id="10018421at2759"/>
<proteinExistence type="predicted"/>
<sequence length="152" mass="17242">MDGSIKGFCSLDVCNLYGSIPLEDKEDGTPGLFSVIREFFSNFKHNSCLQHLTDMDFETLIRLCLTSDTILIDGNSYTQKTGLAMGNNLAPTMAIIYMNKLYEGILTTFDEPLYLKRYIDDMFVAWSTNDIDPTRLLKIANELNKSIRVIPH</sequence>
<evidence type="ECO:0000259" key="1">
    <source>
        <dbReference type="PROSITE" id="PS50878"/>
    </source>
</evidence>
<evidence type="ECO:0000313" key="3">
    <source>
        <dbReference type="Proteomes" id="UP000887567"/>
    </source>
</evidence>
<reference evidence="2" key="1">
    <citation type="submission" date="2022-11" db="UniProtKB">
        <authorList>
            <consortium name="EnsemblMetazoa"/>
        </authorList>
    </citation>
    <scope>IDENTIFICATION</scope>
</reference>